<keyword evidence="3" id="KW-1185">Reference proteome</keyword>
<evidence type="ECO:0000313" key="3">
    <source>
        <dbReference type="Proteomes" id="UP000031668"/>
    </source>
</evidence>
<dbReference type="Proteomes" id="UP000031668">
    <property type="component" value="Unassembled WGS sequence"/>
</dbReference>
<dbReference type="EMBL" id="JWZT01005123">
    <property type="protein sequence ID" value="KII62062.1"/>
    <property type="molecule type" value="Genomic_DNA"/>
</dbReference>
<sequence length="218" mass="25585">MNDGSVHSMEYFLRCSDESVFVIVEKIVNDQAIIKNRLHLTKWNSVISLQRYPTEKFKTLFGMRSESNHTVLFIDTENSYETPSRKRRHRIFSHIFKMNITKICSLRSFCDQNTSNETTDGPELTDVFRLDKYTYEKLKGEYSSKYVKLCFGALIFIIVIPASFISCFIFWEKRRRDEKSKYVTTDLPEYRYSRKSSGSSDPPVYDFLEDLSALTTST</sequence>
<accession>A0A0C2IZ24</accession>
<comment type="caution">
    <text evidence="2">The sequence shown here is derived from an EMBL/GenBank/DDBJ whole genome shotgun (WGS) entry which is preliminary data.</text>
</comment>
<keyword evidence="1" id="KW-1133">Transmembrane helix</keyword>
<dbReference type="AlphaFoldDB" id="A0A0C2IZ24"/>
<name>A0A0C2IZ24_THEKT</name>
<feature type="transmembrane region" description="Helical" evidence="1">
    <location>
        <begin position="151"/>
        <end position="171"/>
    </location>
</feature>
<protein>
    <submittedName>
        <fullName evidence="2">Uncharacterized protein</fullName>
    </submittedName>
</protein>
<reference evidence="2 3" key="1">
    <citation type="journal article" date="2014" name="Genome Biol. Evol.">
        <title>The genome of the myxosporean Thelohanellus kitauei shows adaptations to nutrient acquisition within its fish host.</title>
        <authorList>
            <person name="Yang Y."/>
            <person name="Xiong J."/>
            <person name="Zhou Z."/>
            <person name="Huo F."/>
            <person name="Miao W."/>
            <person name="Ran C."/>
            <person name="Liu Y."/>
            <person name="Zhang J."/>
            <person name="Feng J."/>
            <person name="Wang M."/>
            <person name="Wang M."/>
            <person name="Wang L."/>
            <person name="Yao B."/>
        </authorList>
    </citation>
    <scope>NUCLEOTIDE SEQUENCE [LARGE SCALE GENOMIC DNA]</scope>
    <source>
        <strain evidence="2">Wuqing</strain>
    </source>
</reference>
<keyword evidence="1" id="KW-0472">Membrane</keyword>
<dbReference type="OrthoDB" id="10466844at2759"/>
<evidence type="ECO:0000313" key="2">
    <source>
        <dbReference type="EMBL" id="KII62062.1"/>
    </source>
</evidence>
<gene>
    <name evidence="2" type="ORF">RF11_07938</name>
</gene>
<proteinExistence type="predicted"/>
<organism evidence="2 3">
    <name type="scientific">Thelohanellus kitauei</name>
    <name type="common">Myxosporean</name>
    <dbReference type="NCBI Taxonomy" id="669202"/>
    <lineage>
        <taxon>Eukaryota</taxon>
        <taxon>Metazoa</taxon>
        <taxon>Cnidaria</taxon>
        <taxon>Myxozoa</taxon>
        <taxon>Myxosporea</taxon>
        <taxon>Bivalvulida</taxon>
        <taxon>Platysporina</taxon>
        <taxon>Myxobolidae</taxon>
        <taxon>Thelohanellus</taxon>
    </lineage>
</organism>
<keyword evidence="1" id="KW-0812">Transmembrane</keyword>
<evidence type="ECO:0000256" key="1">
    <source>
        <dbReference type="SAM" id="Phobius"/>
    </source>
</evidence>